<evidence type="ECO:0000259" key="4">
    <source>
        <dbReference type="Pfam" id="PF08545"/>
    </source>
</evidence>
<dbReference type="CDD" id="cd00830">
    <property type="entry name" value="KAS_III"/>
    <property type="match status" value="1"/>
</dbReference>
<dbReference type="GO" id="GO:0004315">
    <property type="term" value="F:3-oxoacyl-[acyl-carrier-protein] synthase activity"/>
    <property type="evidence" value="ECO:0007669"/>
    <property type="project" value="InterPro"/>
</dbReference>
<dbReference type="PATRIC" id="fig|1423744.4.peg.72"/>
<evidence type="ECO:0000256" key="2">
    <source>
        <dbReference type="ARBA" id="ARBA00023315"/>
    </source>
</evidence>
<dbReference type="Proteomes" id="UP000051378">
    <property type="component" value="Unassembled WGS sequence"/>
</dbReference>
<evidence type="ECO:0000313" key="5">
    <source>
        <dbReference type="EMBL" id="KRN04621.1"/>
    </source>
</evidence>
<evidence type="ECO:0000313" key="6">
    <source>
        <dbReference type="Proteomes" id="UP000051378"/>
    </source>
</evidence>
<protein>
    <submittedName>
        <fullName evidence="5">3-oxoacyl-(Acyl carrier protein) synthase III</fullName>
    </submittedName>
</protein>
<dbReference type="GO" id="GO:0006633">
    <property type="term" value="P:fatty acid biosynthetic process"/>
    <property type="evidence" value="ECO:0007669"/>
    <property type="project" value="InterPro"/>
</dbReference>
<accession>A0A0R2DWH1</accession>
<organism evidence="5 6">
    <name type="scientific">Holzapfeliella floricola DSM 23037 = JCM 16512</name>
    <dbReference type="NCBI Taxonomy" id="1423744"/>
    <lineage>
        <taxon>Bacteria</taxon>
        <taxon>Bacillati</taxon>
        <taxon>Bacillota</taxon>
        <taxon>Bacilli</taxon>
        <taxon>Lactobacillales</taxon>
        <taxon>Lactobacillaceae</taxon>
        <taxon>Holzapfeliella</taxon>
    </lineage>
</organism>
<dbReference type="Gene3D" id="3.40.47.10">
    <property type="match status" value="1"/>
</dbReference>
<keyword evidence="6" id="KW-1185">Reference proteome</keyword>
<dbReference type="EMBL" id="AYZL01000008">
    <property type="protein sequence ID" value="KRN04621.1"/>
    <property type="molecule type" value="Genomic_DNA"/>
</dbReference>
<dbReference type="GO" id="GO:0044550">
    <property type="term" value="P:secondary metabolite biosynthetic process"/>
    <property type="evidence" value="ECO:0007669"/>
    <property type="project" value="TreeGrafter"/>
</dbReference>
<reference evidence="5 6" key="1">
    <citation type="journal article" date="2015" name="Genome Announc.">
        <title>Expanding the biotechnology potential of lactobacilli through comparative genomics of 213 strains and associated genera.</title>
        <authorList>
            <person name="Sun Z."/>
            <person name="Harris H.M."/>
            <person name="McCann A."/>
            <person name="Guo C."/>
            <person name="Argimon S."/>
            <person name="Zhang W."/>
            <person name="Yang X."/>
            <person name="Jeffery I.B."/>
            <person name="Cooney J.C."/>
            <person name="Kagawa T.F."/>
            <person name="Liu W."/>
            <person name="Song Y."/>
            <person name="Salvetti E."/>
            <person name="Wrobel A."/>
            <person name="Rasinkangas P."/>
            <person name="Parkhill J."/>
            <person name="Rea M.C."/>
            <person name="O'Sullivan O."/>
            <person name="Ritari J."/>
            <person name="Douillard F.P."/>
            <person name="Paul Ross R."/>
            <person name="Yang R."/>
            <person name="Briner A.E."/>
            <person name="Felis G.E."/>
            <person name="de Vos W.M."/>
            <person name="Barrangou R."/>
            <person name="Klaenhammer T.R."/>
            <person name="Caufield P.W."/>
            <person name="Cui Y."/>
            <person name="Zhang H."/>
            <person name="O'Toole P.W."/>
        </authorList>
    </citation>
    <scope>NUCLEOTIDE SEQUENCE [LARGE SCALE GENOMIC DNA]</scope>
    <source>
        <strain evidence="5 6">DSM 23037</strain>
    </source>
</reference>
<name>A0A0R2DWH1_9LACO</name>
<dbReference type="Pfam" id="PF08545">
    <property type="entry name" value="ACP_syn_III"/>
    <property type="match status" value="1"/>
</dbReference>
<evidence type="ECO:0000256" key="1">
    <source>
        <dbReference type="ARBA" id="ARBA00022679"/>
    </source>
</evidence>
<gene>
    <name evidence="5" type="ORF">FC86_GL000069</name>
</gene>
<dbReference type="PANTHER" id="PTHR34069:SF2">
    <property type="entry name" value="BETA-KETOACYL-[ACYL-CARRIER-PROTEIN] SYNTHASE III"/>
    <property type="match status" value="1"/>
</dbReference>
<proteinExistence type="predicted"/>
<feature type="domain" description="Beta-ketoacyl-[acyl-carrier-protein] synthase III C-terminal" evidence="3">
    <location>
        <begin position="234"/>
        <end position="322"/>
    </location>
</feature>
<keyword evidence="1" id="KW-0808">Transferase</keyword>
<comment type="caution">
    <text evidence="5">The sequence shown here is derived from an EMBL/GenBank/DDBJ whole genome shotgun (WGS) entry which is preliminary data.</text>
</comment>
<keyword evidence="2" id="KW-0012">Acyltransferase</keyword>
<dbReference type="OrthoDB" id="9815506at2"/>
<dbReference type="AlphaFoldDB" id="A0A0R2DWH1"/>
<dbReference type="NCBIfam" id="NF006829">
    <property type="entry name" value="PRK09352.1"/>
    <property type="match status" value="1"/>
</dbReference>
<dbReference type="InterPro" id="IPR016039">
    <property type="entry name" value="Thiolase-like"/>
</dbReference>
<sequence length="323" mass="35435">MVFSKILLATHKVPKTIVTNDDLAQIMETSDDWIQSHIGIKERRMSLEGENTSQLATDVALELVEQTNTKPEEIDLIIVATFTPDSLAPATAAIIQKELKAKNAWAFDLNTACSGFMSALSTADKFIQSGQYKKVLVIASDVNSKMLDFKDRTSSVFFGDGAAGVLLGAGDQPQVIDENLYTVDDQDLIYSGRVNTIDDLSVDNYPSIGAFHQHGRGVYQQVVSTIPSYIESFLAKNELTVDDIDYYVTHQANLRLIEKLAELIHQPIDKFSRNVEYYGNTSAAGMAIGLAQLMNSEVDLTGKKVLLVGFGAGFTYGCVLLQF</sequence>
<dbReference type="PANTHER" id="PTHR34069">
    <property type="entry name" value="3-OXOACYL-[ACYL-CARRIER-PROTEIN] SYNTHASE 3"/>
    <property type="match status" value="1"/>
</dbReference>
<dbReference type="RefSeq" id="WP_056974258.1">
    <property type="nucleotide sequence ID" value="NZ_AYZL01000008.1"/>
</dbReference>
<dbReference type="Pfam" id="PF08541">
    <property type="entry name" value="ACP_syn_III_C"/>
    <property type="match status" value="1"/>
</dbReference>
<evidence type="ECO:0000259" key="3">
    <source>
        <dbReference type="Pfam" id="PF08541"/>
    </source>
</evidence>
<dbReference type="STRING" id="1423744.FC86_GL000069"/>
<feature type="domain" description="Beta-ketoacyl-[acyl-carrier-protein] synthase III N-terminal" evidence="4">
    <location>
        <begin position="107"/>
        <end position="181"/>
    </location>
</feature>
<dbReference type="SUPFAM" id="SSF53901">
    <property type="entry name" value="Thiolase-like"/>
    <property type="match status" value="1"/>
</dbReference>
<dbReference type="InterPro" id="IPR013747">
    <property type="entry name" value="ACP_syn_III_C"/>
</dbReference>
<dbReference type="InterPro" id="IPR013751">
    <property type="entry name" value="ACP_syn_III_N"/>
</dbReference>